<name>A0A0F9WP51_9ZZZZ</name>
<proteinExistence type="predicted"/>
<gene>
    <name evidence="1" type="ORF">LCGC14_0329230</name>
</gene>
<evidence type="ECO:0000313" key="1">
    <source>
        <dbReference type="EMBL" id="KKN80478.1"/>
    </source>
</evidence>
<accession>A0A0F9WP51</accession>
<organism evidence="1">
    <name type="scientific">marine sediment metagenome</name>
    <dbReference type="NCBI Taxonomy" id="412755"/>
    <lineage>
        <taxon>unclassified sequences</taxon>
        <taxon>metagenomes</taxon>
        <taxon>ecological metagenomes</taxon>
    </lineage>
</organism>
<comment type="caution">
    <text evidence="1">The sequence shown here is derived from an EMBL/GenBank/DDBJ whole genome shotgun (WGS) entry which is preliminary data.</text>
</comment>
<reference evidence="1" key="1">
    <citation type="journal article" date="2015" name="Nature">
        <title>Complex archaea that bridge the gap between prokaryotes and eukaryotes.</title>
        <authorList>
            <person name="Spang A."/>
            <person name="Saw J.H."/>
            <person name="Jorgensen S.L."/>
            <person name="Zaremba-Niedzwiedzka K."/>
            <person name="Martijn J."/>
            <person name="Lind A.E."/>
            <person name="van Eijk R."/>
            <person name="Schleper C."/>
            <person name="Guy L."/>
            <person name="Ettema T.J."/>
        </authorList>
    </citation>
    <scope>NUCLEOTIDE SEQUENCE</scope>
</reference>
<protein>
    <submittedName>
        <fullName evidence="1">Uncharacterized protein</fullName>
    </submittedName>
</protein>
<dbReference type="EMBL" id="LAZR01000230">
    <property type="protein sequence ID" value="KKN80478.1"/>
    <property type="molecule type" value="Genomic_DNA"/>
</dbReference>
<dbReference type="AlphaFoldDB" id="A0A0F9WP51"/>
<sequence>MGHIIIDHFPEYHFIEKDFGFNRPALLNAQSDTPKRLALNPKAVAGYETVMIETNRPGPPNTKSDKIKGVRIRSSWGQHFIIFDDLSRSFEKVLEEACQSEVNKYFTTDDSKYFKKIGIHPSSAKNQLAANS</sequence>